<accession>A0ABP0G116</accession>
<dbReference type="EMBL" id="CAWYQH010000097">
    <property type="protein sequence ID" value="CAK8684359.1"/>
    <property type="molecule type" value="Genomic_DNA"/>
</dbReference>
<keyword evidence="2" id="KW-1185">Reference proteome</keyword>
<protein>
    <submittedName>
        <fullName evidence="1">Uncharacterized protein</fullName>
    </submittedName>
</protein>
<reference evidence="1 2" key="1">
    <citation type="submission" date="2024-02" db="EMBL/GenBank/DDBJ databases">
        <authorList>
            <person name="Daric V."/>
            <person name="Darras S."/>
        </authorList>
    </citation>
    <scope>NUCLEOTIDE SEQUENCE [LARGE SCALE GENOMIC DNA]</scope>
</reference>
<gene>
    <name evidence="1" type="ORF">CVLEPA_LOCUS15346</name>
</gene>
<evidence type="ECO:0000313" key="2">
    <source>
        <dbReference type="Proteomes" id="UP001642483"/>
    </source>
</evidence>
<organism evidence="1 2">
    <name type="scientific">Clavelina lepadiformis</name>
    <name type="common">Light-bulb sea squirt</name>
    <name type="synonym">Ascidia lepadiformis</name>
    <dbReference type="NCBI Taxonomy" id="159417"/>
    <lineage>
        <taxon>Eukaryota</taxon>
        <taxon>Metazoa</taxon>
        <taxon>Chordata</taxon>
        <taxon>Tunicata</taxon>
        <taxon>Ascidiacea</taxon>
        <taxon>Aplousobranchia</taxon>
        <taxon>Clavelinidae</taxon>
        <taxon>Clavelina</taxon>
    </lineage>
</organism>
<comment type="caution">
    <text evidence="1">The sequence shown here is derived from an EMBL/GenBank/DDBJ whole genome shotgun (WGS) entry which is preliminary data.</text>
</comment>
<evidence type="ECO:0000313" key="1">
    <source>
        <dbReference type="EMBL" id="CAK8684359.1"/>
    </source>
</evidence>
<name>A0ABP0G116_CLALP</name>
<proteinExistence type="predicted"/>
<dbReference type="Proteomes" id="UP001642483">
    <property type="component" value="Unassembled WGS sequence"/>
</dbReference>
<sequence length="89" mass="10294">MHVLMTCSWQHPANVGVTKPRQQFLVPCQRQHAITFIYDYVILLCTQFHFILAKNATVLSAIRRLFPAANSHLTEFACSDFEQNRTNNE</sequence>